<evidence type="ECO:0000313" key="2">
    <source>
        <dbReference type="Proteomes" id="UP001497623"/>
    </source>
</evidence>
<accession>A0AAV2Q295</accession>
<reference evidence="1 2" key="1">
    <citation type="submission" date="2024-05" db="EMBL/GenBank/DDBJ databases">
        <authorList>
            <person name="Wallberg A."/>
        </authorList>
    </citation>
    <scope>NUCLEOTIDE SEQUENCE [LARGE SCALE GENOMIC DNA]</scope>
</reference>
<gene>
    <name evidence="1" type="ORF">MNOR_LOCUS6491</name>
</gene>
<dbReference type="AlphaFoldDB" id="A0AAV2Q295"/>
<organism evidence="1 2">
    <name type="scientific">Meganyctiphanes norvegica</name>
    <name type="common">Northern krill</name>
    <name type="synonym">Thysanopoda norvegica</name>
    <dbReference type="NCBI Taxonomy" id="48144"/>
    <lineage>
        <taxon>Eukaryota</taxon>
        <taxon>Metazoa</taxon>
        <taxon>Ecdysozoa</taxon>
        <taxon>Arthropoda</taxon>
        <taxon>Crustacea</taxon>
        <taxon>Multicrustacea</taxon>
        <taxon>Malacostraca</taxon>
        <taxon>Eumalacostraca</taxon>
        <taxon>Eucarida</taxon>
        <taxon>Euphausiacea</taxon>
        <taxon>Euphausiidae</taxon>
        <taxon>Meganyctiphanes</taxon>
    </lineage>
</organism>
<dbReference type="EMBL" id="CAXKWB010002689">
    <property type="protein sequence ID" value="CAL4067437.1"/>
    <property type="molecule type" value="Genomic_DNA"/>
</dbReference>
<evidence type="ECO:0000313" key="1">
    <source>
        <dbReference type="EMBL" id="CAL4067437.1"/>
    </source>
</evidence>
<sequence>MAPDSVGTEGSNGVRRDLFQEEWMNKCYQQLIFPNPSCVQVLEKVSRALGHRVMKPQSSELKQQALFLLLGREFTKQHFPRAQYNVAILDPPKISSMQKERYLNEMRAFLDKALSQAIE</sequence>
<name>A0AAV2Q295_MEGNR</name>
<dbReference type="Proteomes" id="UP001497623">
    <property type="component" value="Unassembled WGS sequence"/>
</dbReference>
<proteinExistence type="predicted"/>
<feature type="non-terminal residue" evidence="1">
    <location>
        <position position="119"/>
    </location>
</feature>
<keyword evidence="2" id="KW-1185">Reference proteome</keyword>
<protein>
    <submittedName>
        <fullName evidence="1">Uncharacterized protein</fullName>
    </submittedName>
</protein>
<comment type="caution">
    <text evidence="1">The sequence shown here is derived from an EMBL/GenBank/DDBJ whole genome shotgun (WGS) entry which is preliminary data.</text>
</comment>